<evidence type="ECO:0000313" key="3">
    <source>
        <dbReference type="EMBL" id="PWW75596.1"/>
    </source>
</evidence>
<evidence type="ECO:0000256" key="1">
    <source>
        <dbReference type="SAM" id="MobiDB-lite"/>
    </source>
</evidence>
<proteinExistence type="predicted"/>
<protein>
    <submittedName>
        <fullName evidence="3">Uncharacterized protein</fullName>
    </submittedName>
</protein>
<sequence length="101" mass="11187">MGGGVPFVFFCFFWLGSVWLYSSTSYRTHPAPVSELLSSPSLPVRFWRMHMMVWLLLSIVVPRRVRRVAGAGGGGVDNEHSASTAQHSTAQHSAPTRKRVS</sequence>
<name>A0A317SQE1_9PEZI</name>
<keyword evidence="2" id="KW-1133">Transmembrane helix</keyword>
<accession>A0A317SQE1</accession>
<keyword evidence="2" id="KW-0812">Transmembrane</keyword>
<evidence type="ECO:0000256" key="2">
    <source>
        <dbReference type="SAM" id="Phobius"/>
    </source>
</evidence>
<gene>
    <name evidence="3" type="ORF">C7212DRAFT_345534</name>
</gene>
<dbReference type="AlphaFoldDB" id="A0A317SQE1"/>
<dbReference type="Proteomes" id="UP000246991">
    <property type="component" value="Unassembled WGS sequence"/>
</dbReference>
<dbReference type="EMBL" id="PYWC01000044">
    <property type="protein sequence ID" value="PWW75596.1"/>
    <property type="molecule type" value="Genomic_DNA"/>
</dbReference>
<feature type="region of interest" description="Disordered" evidence="1">
    <location>
        <begin position="71"/>
        <end position="101"/>
    </location>
</feature>
<keyword evidence="4" id="KW-1185">Reference proteome</keyword>
<feature type="transmembrane region" description="Helical" evidence="2">
    <location>
        <begin position="44"/>
        <end position="61"/>
    </location>
</feature>
<comment type="caution">
    <text evidence="3">The sequence shown here is derived from an EMBL/GenBank/DDBJ whole genome shotgun (WGS) entry which is preliminary data.</text>
</comment>
<reference evidence="3 4" key="1">
    <citation type="submission" date="2018-03" db="EMBL/GenBank/DDBJ databases">
        <title>Genomes of Pezizomycetes fungi and the evolution of truffles.</title>
        <authorList>
            <person name="Murat C."/>
            <person name="Payen T."/>
            <person name="Noel B."/>
            <person name="Kuo A."/>
            <person name="Martin F.M."/>
        </authorList>
    </citation>
    <scope>NUCLEOTIDE SEQUENCE [LARGE SCALE GENOMIC DNA]</scope>
    <source>
        <strain evidence="3">091103-1</strain>
    </source>
</reference>
<feature type="compositionally biased region" description="Polar residues" evidence="1">
    <location>
        <begin position="81"/>
        <end position="94"/>
    </location>
</feature>
<keyword evidence="2" id="KW-0472">Membrane</keyword>
<evidence type="ECO:0000313" key="4">
    <source>
        <dbReference type="Proteomes" id="UP000246991"/>
    </source>
</evidence>
<organism evidence="3 4">
    <name type="scientific">Tuber magnatum</name>
    <name type="common">white Piedmont truffle</name>
    <dbReference type="NCBI Taxonomy" id="42249"/>
    <lineage>
        <taxon>Eukaryota</taxon>
        <taxon>Fungi</taxon>
        <taxon>Dikarya</taxon>
        <taxon>Ascomycota</taxon>
        <taxon>Pezizomycotina</taxon>
        <taxon>Pezizomycetes</taxon>
        <taxon>Pezizales</taxon>
        <taxon>Tuberaceae</taxon>
        <taxon>Tuber</taxon>
    </lineage>
</organism>